<reference evidence="2" key="1">
    <citation type="journal article" date="2014" name="Front. Microbiol.">
        <title>High frequency of phylogenetically diverse reductive dehalogenase-homologous genes in deep subseafloor sedimentary metagenomes.</title>
        <authorList>
            <person name="Kawai M."/>
            <person name="Futagami T."/>
            <person name="Toyoda A."/>
            <person name="Takaki Y."/>
            <person name="Nishi S."/>
            <person name="Hori S."/>
            <person name="Arai W."/>
            <person name="Tsubouchi T."/>
            <person name="Morono Y."/>
            <person name="Uchiyama I."/>
            <person name="Ito T."/>
            <person name="Fujiyama A."/>
            <person name="Inagaki F."/>
            <person name="Takami H."/>
        </authorList>
    </citation>
    <scope>NUCLEOTIDE SEQUENCE</scope>
    <source>
        <strain evidence="2">Expedition CK06-06</strain>
    </source>
</reference>
<keyword evidence="1" id="KW-0472">Membrane</keyword>
<protein>
    <submittedName>
        <fullName evidence="2">Uncharacterized protein</fullName>
    </submittedName>
</protein>
<keyword evidence="1" id="KW-0812">Transmembrane</keyword>
<organism evidence="2">
    <name type="scientific">marine sediment metagenome</name>
    <dbReference type="NCBI Taxonomy" id="412755"/>
    <lineage>
        <taxon>unclassified sequences</taxon>
        <taxon>metagenomes</taxon>
        <taxon>ecological metagenomes</taxon>
    </lineage>
</organism>
<feature type="non-terminal residue" evidence="2">
    <location>
        <position position="1"/>
    </location>
</feature>
<gene>
    <name evidence="2" type="ORF">S12H4_30182</name>
</gene>
<dbReference type="EMBL" id="BARW01017478">
    <property type="protein sequence ID" value="GAJ02101.1"/>
    <property type="molecule type" value="Genomic_DNA"/>
</dbReference>
<dbReference type="AlphaFoldDB" id="X1UQE6"/>
<accession>X1UQE6</accession>
<evidence type="ECO:0000256" key="1">
    <source>
        <dbReference type="SAM" id="Phobius"/>
    </source>
</evidence>
<keyword evidence="1" id="KW-1133">Transmembrane helix</keyword>
<feature type="transmembrane region" description="Helical" evidence="1">
    <location>
        <begin position="28"/>
        <end position="48"/>
    </location>
</feature>
<comment type="caution">
    <text evidence="2">The sequence shown here is derived from an EMBL/GenBank/DDBJ whole genome shotgun (WGS) entry which is preliminary data.</text>
</comment>
<evidence type="ECO:0000313" key="2">
    <source>
        <dbReference type="EMBL" id="GAJ02101.1"/>
    </source>
</evidence>
<proteinExistence type="predicted"/>
<sequence length="54" mass="6266">RYGVALDDLRGIIRELPNPAVGWLWVKFGWWILVINCILWAAICGEGIKKLNEW</sequence>
<name>X1UQE6_9ZZZZ</name>